<dbReference type="EMBL" id="BPNN01000061">
    <property type="protein sequence ID" value="GJA64807.1"/>
    <property type="molecule type" value="Genomic_DNA"/>
</dbReference>
<dbReference type="PROSITE" id="PS51257">
    <property type="entry name" value="PROKAR_LIPOPROTEIN"/>
    <property type="match status" value="1"/>
</dbReference>
<evidence type="ECO:0000313" key="5">
    <source>
        <dbReference type="EMBL" id="GJA64807.1"/>
    </source>
</evidence>
<evidence type="ECO:0000256" key="2">
    <source>
        <dbReference type="ARBA" id="ARBA00023002"/>
    </source>
</evidence>
<organism evidence="5 6">
    <name type="scientific">Aeromonas caviae</name>
    <name type="common">Aeromonas punctata</name>
    <dbReference type="NCBI Taxonomy" id="648"/>
    <lineage>
        <taxon>Bacteria</taxon>
        <taxon>Pseudomonadati</taxon>
        <taxon>Pseudomonadota</taxon>
        <taxon>Gammaproteobacteria</taxon>
        <taxon>Aeromonadales</taxon>
        <taxon>Aeromonadaceae</taxon>
        <taxon>Aeromonas</taxon>
    </lineage>
</organism>
<proteinExistence type="inferred from homology"/>
<dbReference type="PANTHER" id="PTHR11496">
    <property type="entry name" value="ALCOHOL DEHYDROGENASE"/>
    <property type="match status" value="1"/>
</dbReference>
<evidence type="ECO:0000256" key="1">
    <source>
        <dbReference type="ARBA" id="ARBA00007358"/>
    </source>
</evidence>
<comment type="similarity">
    <text evidence="1">Belongs to the iron-containing alcohol dehydrogenase family.</text>
</comment>
<evidence type="ECO:0000259" key="4">
    <source>
        <dbReference type="Pfam" id="PF00465"/>
    </source>
</evidence>
<reference evidence="5" key="1">
    <citation type="submission" date="2021-07" db="EMBL/GenBank/DDBJ databases">
        <title>Draft genome sequence of carbapenem-resistant Aeromonas spp. in Japan.</title>
        <authorList>
            <person name="Maehana S."/>
            <person name="Suzuki M."/>
            <person name="Kitasato H."/>
        </authorList>
    </citation>
    <scope>NUCLEOTIDE SEQUENCE</scope>
    <source>
        <strain evidence="5">KAM351</strain>
    </source>
</reference>
<dbReference type="Proteomes" id="UP000886934">
    <property type="component" value="Unassembled WGS sequence"/>
</dbReference>
<evidence type="ECO:0000256" key="3">
    <source>
        <dbReference type="SAM" id="MobiDB-lite"/>
    </source>
</evidence>
<dbReference type="GO" id="GO:0004022">
    <property type="term" value="F:alcohol dehydrogenase (NAD+) activity"/>
    <property type="evidence" value="ECO:0007669"/>
    <property type="project" value="TreeGrafter"/>
</dbReference>
<dbReference type="Gene3D" id="3.40.50.1970">
    <property type="match status" value="1"/>
</dbReference>
<dbReference type="PANTHER" id="PTHR11496:SF102">
    <property type="entry name" value="ALCOHOL DEHYDROGENASE 4"/>
    <property type="match status" value="1"/>
</dbReference>
<evidence type="ECO:0000313" key="6">
    <source>
        <dbReference type="Proteomes" id="UP000886934"/>
    </source>
</evidence>
<feature type="domain" description="Alcohol dehydrogenase iron-type/glycerol dehydrogenase GldA" evidence="4">
    <location>
        <begin position="12"/>
        <end position="103"/>
    </location>
</feature>
<comment type="caution">
    <text evidence="5">The sequence shown here is derived from an EMBL/GenBank/DDBJ whole genome shotgun (WGS) entry which is preliminary data.</text>
</comment>
<sequence length="145" mass="15149">MATFKFYIPAINLMGAGCLQEAAADIQGHGYRKALIVTDKILGQIGVVGRLAALLAEHGIDAVVFDETRPNPTVANVEAGLAMIRAHGCDCVISLGGGSPMTAPRASPWWPPMGAASRITRGWIAPPSRSCRSSPSIPPPAPPPR</sequence>
<dbReference type="InterPro" id="IPR001670">
    <property type="entry name" value="ADH_Fe/GldA"/>
</dbReference>
<feature type="region of interest" description="Disordered" evidence="3">
    <location>
        <begin position="126"/>
        <end position="145"/>
    </location>
</feature>
<dbReference type="GO" id="GO:0046872">
    <property type="term" value="F:metal ion binding"/>
    <property type="evidence" value="ECO:0007669"/>
    <property type="project" value="InterPro"/>
</dbReference>
<protein>
    <recommendedName>
        <fullName evidence="4">Alcohol dehydrogenase iron-type/glycerol dehydrogenase GldA domain-containing protein</fullName>
    </recommendedName>
</protein>
<feature type="compositionally biased region" description="Low complexity" evidence="3">
    <location>
        <begin position="126"/>
        <end position="135"/>
    </location>
</feature>
<name>A0AA37FWE9_AERCA</name>
<keyword evidence="2" id="KW-0560">Oxidoreductase</keyword>
<feature type="compositionally biased region" description="Pro residues" evidence="3">
    <location>
        <begin position="136"/>
        <end position="145"/>
    </location>
</feature>
<accession>A0AA37FWE9</accession>
<dbReference type="AlphaFoldDB" id="A0AA37FWE9"/>
<gene>
    <name evidence="5" type="ORF">KAM351_34180</name>
</gene>
<dbReference type="SUPFAM" id="SSF56796">
    <property type="entry name" value="Dehydroquinate synthase-like"/>
    <property type="match status" value="1"/>
</dbReference>
<dbReference type="Pfam" id="PF00465">
    <property type="entry name" value="Fe-ADH"/>
    <property type="match status" value="1"/>
</dbReference>
<dbReference type="InterPro" id="IPR039697">
    <property type="entry name" value="Alcohol_dehydrogenase_Fe"/>
</dbReference>